<proteinExistence type="predicted"/>
<dbReference type="Proteomes" id="UP001054837">
    <property type="component" value="Unassembled WGS sequence"/>
</dbReference>
<evidence type="ECO:0000313" key="2">
    <source>
        <dbReference type="Proteomes" id="UP001054837"/>
    </source>
</evidence>
<protein>
    <submittedName>
        <fullName evidence="1">Uncharacterized protein</fullName>
    </submittedName>
</protein>
<keyword evidence="2" id="KW-1185">Reference proteome</keyword>
<name>A0AAV4R0U9_9ARAC</name>
<dbReference type="EMBL" id="BPLQ01005269">
    <property type="protein sequence ID" value="GIY13668.1"/>
    <property type="molecule type" value="Genomic_DNA"/>
</dbReference>
<accession>A0AAV4R0U9</accession>
<sequence>MKCGGKVLTPKCGCNSSGVNYVRTIDIARECRHHVPLFHGLLYLLSCLAPCQMTTGGRPGRWLCQCDSIKTTDFGSVRQSCF</sequence>
<comment type="caution">
    <text evidence="1">The sequence shown here is derived from an EMBL/GenBank/DDBJ whole genome shotgun (WGS) entry which is preliminary data.</text>
</comment>
<reference evidence="1 2" key="1">
    <citation type="submission" date="2021-06" db="EMBL/GenBank/DDBJ databases">
        <title>Caerostris darwini draft genome.</title>
        <authorList>
            <person name="Kono N."/>
            <person name="Arakawa K."/>
        </authorList>
    </citation>
    <scope>NUCLEOTIDE SEQUENCE [LARGE SCALE GENOMIC DNA]</scope>
</reference>
<dbReference type="AlphaFoldDB" id="A0AAV4R0U9"/>
<evidence type="ECO:0000313" key="1">
    <source>
        <dbReference type="EMBL" id="GIY13668.1"/>
    </source>
</evidence>
<organism evidence="1 2">
    <name type="scientific">Caerostris darwini</name>
    <dbReference type="NCBI Taxonomy" id="1538125"/>
    <lineage>
        <taxon>Eukaryota</taxon>
        <taxon>Metazoa</taxon>
        <taxon>Ecdysozoa</taxon>
        <taxon>Arthropoda</taxon>
        <taxon>Chelicerata</taxon>
        <taxon>Arachnida</taxon>
        <taxon>Araneae</taxon>
        <taxon>Araneomorphae</taxon>
        <taxon>Entelegynae</taxon>
        <taxon>Araneoidea</taxon>
        <taxon>Araneidae</taxon>
        <taxon>Caerostris</taxon>
    </lineage>
</organism>
<gene>
    <name evidence="1" type="ORF">CDAR_199911</name>
</gene>